<dbReference type="InterPro" id="IPR024608">
    <property type="entry name" value="SARA-like_SBD"/>
</dbReference>
<dbReference type="PANTHER" id="PTHR46319:SF1">
    <property type="entry name" value="ZINC FINGER FYVE DOMAIN-CONTAINING PROTEIN 16"/>
    <property type="match status" value="1"/>
</dbReference>
<dbReference type="InterPro" id="IPR011011">
    <property type="entry name" value="Znf_FYVE_PHD"/>
</dbReference>
<keyword evidence="2 4" id="KW-0863">Zinc-finger</keyword>
<feature type="domain" description="FYVE-type" evidence="6">
    <location>
        <begin position="759"/>
        <end position="817"/>
    </location>
</feature>
<evidence type="ECO:0000256" key="5">
    <source>
        <dbReference type="SAM" id="MobiDB-lite"/>
    </source>
</evidence>
<feature type="compositionally biased region" description="Acidic residues" evidence="5">
    <location>
        <begin position="239"/>
        <end position="249"/>
    </location>
</feature>
<dbReference type="InterPro" id="IPR017455">
    <property type="entry name" value="Znf_FYVE-rel"/>
</dbReference>
<feature type="region of interest" description="Disordered" evidence="5">
    <location>
        <begin position="726"/>
        <end position="752"/>
    </location>
</feature>
<dbReference type="Gene3D" id="3.30.40.10">
    <property type="entry name" value="Zinc/RING finger domain, C3HC4 (zinc finger)"/>
    <property type="match status" value="1"/>
</dbReference>
<dbReference type="CDD" id="cd15729">
    <property type="entry name" value="FYVE_endofin"/>
    <property type="match status" value="1"/>
</dbReference>
<dbReference type="InterPro" id="IPR022557">
    <property type="entry name" value="SARA-like_C"/>
</dbReference>
<dbReference type="InterPro" id="IPR013083">
    <property type="entry name" value="Znf_RING/FYVE/PHD"/>
</dbReference>
<dbReference type="SUPFAM" id="SSF57903">
    <property type="entry name" value="FYVE/PHD zinc finger"/>
    <property type="match status" value="1"/>
</dbReference>
<dbReference type="InterPro" id="IPR035438">
    <property type="entry name" value="SARA/endofin"/>
</dbReference>
<dbReference type="Pfam" id="PF11409">
    <property type="entry name" value="SARA"/>
    <property type="match status" value="1"/>
</dbReference>
<dbReference type="EMBL" id="JAHFZB010000002">
    <property type="protein sequence ID" value="KAK6492388.1"/>
    <property type="molecule type" value="Genomic_DNA"/>
</dbReference>
<evidence type="ECO:0000256" key="4">
    <source>
        <dbReference type="PROSITE-ProRule" id="PRU00091"/>
    </source>
</evidence>
<evidence type="ECO:0000256" key="1">
    <source>
        <dbReference type="ARBA" id="ARBA00022723"/>
    </source>
</evidence>
<organism evidence="7 8">
    <name type="scientific">Huso huso</name>
    <name type="common">Beluga</name>
    <name type="synonym">Acipenser huso</name>
    <dbReference type="NCBI Taxonomy" id="61971"/>
    <lineage>
        <taxon>Eukaryota</taxon>
        <taxon>Metazoa</taxon>
        <taxon>Chordata</taxon>
        <taxon>Craniata</taxon>
        <taxon>Vertebrata</taxon>
        <taxon>Euteleostomi</taxon>
        <taxon>Actinopterygii</taxon>
        <taxon>Chondrostei</taxon>
        <taxon>Acipenseriformes</taxon>
        <taxon>Acipenseridae</taxon>
        <taxon>Huso</taxon>
    </lineage>
</organism>
<dbReference type="Gene3D" id="3.30.500.40">
    <property type="match status" value="1"/>
</dbReference>
<feature type="region of interest" description="Disordered" evidence="5">
    <location>
        <begin position="238"/>
        <end position="266"/>
    </location>
</feature>
<protein>
    <submittedName>
        <fullName evidence="7">Zinc finger FYVE domain-containing protein 16-like isoform X2</fullName>
    </submittedName>
</protein>
<keyword evidence="8" id="KW-1185">Reference proteome</keyword>
<evidence type="ECO:0000256" key="2">
    <source>
        <dbReference type="ARBA" id="ARBA00022771"/>
    </source>
</evidence>
<keyword evidence="1" id="KW-0479">Metal-binding</keyword>
<keyword evidence="3" id="KW-0862">Zinc</keyword>
<feature type="compositionally biased region" description="Polar residues" evidence="5">
    <location>
        <begin position="903"/>
        <end position="917"/>
    </location>
</feature>
<dbReference type="SMART" id="SM01422">
    <property type="entry name" value="SARA"/>
    <property type="match status" value="1"/>
</dbReference>
<evidence type="ECO:0000259" key="6">
    <source>
        <dbReference type="PROSITE" id="PS50178"/>
    </source>
</evidence>
<dbReference type="Gene3D" id="4.10.720.10">
    <property type="entry name" value="Smad anchor for receptor activation, Smad-binding domain"/>
    <property type="match status" value="1"/>
</dbReference>
<dbReference type="SMART" id="SM00064">
    <property type="entry name" value="FYVE"/>
    <property type="match status" value="1"/>
</dbReference>
<dbReference type="Pfam" id="PF11979">
    <property type="entry name" value="SARA_C"/>
    <property type="match status" value="1"/>
</dbReference>
<evidence type="ECO:0000256" key="3">
    <source>
        <dbReference type="ARBA" id="ARBA00022833"/>
    </source>
</evidence>
<dbReference type="Pfam" id="PF01363">
    <property type="entry name" value="FYVE"/>
    <property type="match status" value="1"/>
</dbReference>
<feature type="region of interest" description="Disordered" evidence="5">
    <location>
        <begin position="899"/>
        <end position="973"/>
    </location>
</feature>
<feature type="compositionally biased region" description="Polar residues" evidence="5">
    <location>
        <begin position="938"/>
        <end position="953"/>
    </location>
</feature>
<evidence type="ECO:0000313" key="8">
    <source>
        <dbReference type="Proteomes" id="UP001369086"/>
    </source>
</evidence>
<proteinExistence type="predicted"/>
<feature type="compositionally biased region" description="Basic and acidic residues" evidence="5">
    <location>
        <begin position="738"/>
        <end position="747"/>
    </location>
</feature>
<dbReference type="PIRSF" id="PIRSF037289">
    <property type="entry name" value="SARA/endofin"/>
    <property type="match status" value="1"/>
</dbReference>
<dbReference type="PROSITE" id="PS50178">
    <property type="entry name" value="ZF_FYVE"/>
    <property type="match status" value="1"/>
</dbReference>
<dbReference type="Proteomes" id="UP001369086">
    <property type="component" value="Unassembled WGS sequence"/>
</dbReference>
<dbReference type="SMART" id="SM01421">
    <property type="entry name" value="DUF3480"/>
    <property type="match status" value="1"/>
</dbReference>
<evidence type="ECO:0000313" key="7">
    <source>
        <dbReference type="EMBL" id="KAK6492388.1"/>
    </source>
</evidence>
<gene>
    <name evidence="7" type="ORF">HHUSO_G1725</name>
</gene>
<dbReference type="Gene3D" id="3.30.1360.220">
    <property type="entry name" value="Domain of unknown function (DUF3480), N-terminal subdomain"/>
    <property type="match status" value="1"/>
</dbReference>
<name>A0ABR1A5M0_HUSHU</name>
<feature type="region of interest" description="Disordered" evidence="5">
    <location>
        <begin position="531"/>
        <end position="565"/>
    </location>
</feature>
<dbReference type="PANTHER" id="PTHR46319">
    <property type="entry name" value="ZINC FINGER FYVE DOMAIN-CONTAINING PROTEIN"/>
    <property type="match status" value="1"/>
</dbReference>
<dbReference type="InterPro" id="IPR037145">
    <property type="entry name" value="SARA_Smad-bd_sf"/>
</dbReference>
<comment type="caution">
    <text evidence="7">The sequence shown here is derived from an EMBL/GenBank/DDBJ whole genome shotgun (WGS) entry which is preliminary data.</text>
</comment>
<sequence>MDSYFKAVVCDLDKLLDDFEQNTDELTTSASYCASAYPSPSLNSHHFVPESSPQPTSLHEVKSLTYSTSAEVSNGFQTKPLTELDISTVDSRASNNIAPPCLDRGLKPVCDLVSNSESLIIGTISHDAFQELDIVEKQLEEGLLVDFDSPPAYAAGDALQFSLSNVPGVQVFSGGGLGPQGAGRLATGHLETLSLLDIILPPEAADEPVNINSSSSTVRQEHLEEVLQNEAGAQNVGELNEEDSQEDQEFPCGPERTENGTTVLSKSECSEDSVAVNGTLQFTDAKELIQSKENVNGGAEFNSSLEITACSSDKKLDCEEEVNSLNHVKSIREVEAEQNDLNVPCSPTEDSETPLPCLPIAVSMCGSLVLTQDSKSNGPQVETTKIIASELFPTQTNTPVVNSLSPDPETQKIIPPVEESTKTMDQIGPEPACESRRIQSETKVNPETKPFLHYTIPDSLAMAEADSVEGDDSPSSVVDATEGWSYPVGSSPEFPSDIMFVDDFLPDGDLCDNLVSDADLDAFLMEQSLKNTESRPVENSTDEGFSEMNGDLSGLSDPSQNTGGDGLLEVVRSTLNTKAFEPAYSEPERPPSLGVDQNFVSSGDVALNVVDTKGSGETNTCNSVCQTPNPSACNNQHPYFGGARPKQLFVHPPKTLLTRELNDLKRGDFKDVPLAGEQIVNHVQSPGTGESFPNQYLASPGYTYSESIDSSIDLEEGSESAQLLVNKEEDSTEEAVSLDDRQMREESSLGLKQPAWVPDSKARQCMNCQLKFTFTKRRHHCRACGKVFCGGCCNRKCKLKYMEKEARVCVICYETIHKAQALERMMSPTGPSPNPNIPSEYCSTIPPLQQAQAAGTLNSPPPTVMVPVSVLKHPGNEAGLPREQKRVWFADGILPNGEVADTSKLSVGSKRSSQDSSPVTPEPPVPQVQKSLEKEIQDSTATALSDSSEQAPNVSKAAMKVPNSPASQSPEDDMKHLITGPSDYRMLTTIGECITKTGSLVPDDEEGLPPVVLATGERGDDSLVEDRPSASQLMLLLEEGGPNPLTFVLNVNLLVNVKLLTYAARKCWCFSSNGLHGVGQPEIVFLLQCLPEESTLPKDIFKLYITIYQDALKGKYVENLGNVTFTESFLGSKDHGGFLFISPTFQPLNDLYLPDSPFLFGVLIHKLEVPWAKVFPLRLMLRLGAEYSVYPCTLTSFRFRKPLFRETGHTIMNLLADLRNYQYSLASVEGLLIHMEMGNSYIEIPKGRFNEMMKVMNSSNEHVISMGARFSMEADSHLVCVQNDDGNYQTQANSVPGKTRRITGASFVVFNGALKASSGFIAKSSIVEDGLMVQITPETMEALRQAFRERRDFQIPCGKHDSGDLREYVNIHWVERASIVNTGIMSPVDGKSLEGVPSVKMQQEAEFESDGKLVKCTEVFYLLKCPEQSLASVLAAHSQFSKEIATACCAALCPHLKTLKESGINKLGLRVSTDTDMVEYQAGSGGRLLPQSYMNDLDTALIPVIHGGSSSPPAQPHGDGLPILYNRKPLLRQGRASDFRYAKALKLITAVLEALHIVVSSMNLNMADLNTKFSSFKGLNNSATV</sequence>
<accession>A0ABR1A5M0</accession>
<dbReference type="InterPro" id="IPR000306">
    <property type="entry name" value="Znf_FYVE"/>
</dbReference>
<reference evidence="7 8" key="1">
    <citation type="submission" date="2021-05" db="EMBL/GenBank/DDBJ databases">
        <authorList>
            <person name="Zahm M."/>
            <person name="Klopp C."/>
            <person name="Cabau C."/>
            <person name="Kuhl H."/>
            <person name="Suciu R."/>
            <person name="Ciorpac M."/>
            <person name="Holostenco D."/>
            <person name="Gessner J."/>
            <person name="Wuertz S."/>
            <person name="Hohne C."/>
            <person name="Stock M."/>
            <person name="Gislard M."/>
            <person name="Lluch J."/>
            <person name="Milhes M."/>
            <person name="Lampietro C."/>
            <person name="Lopez Roques C."/>
            <person name="Donnadieu C."/>
            <person name="Du K."/>
            <person name="Schartl M."/>
            <person name="Guiguen Y."/>
        </authorList>
    </citation>
    <scope>NUCLEOTIDE SEQUENCE [LARGE SCALE GENOMIC DNA]</scope>
    <source>
        <strain evidence="7">Hh-F2</strain>
        <tissue evidence="7">Blood</tissue>
    </source>
</reference>